<dbReference type="Proteomes" id="UP000230233">
    <property type="component" value="Chromosome X"/>
</dbReference>
<accession>A0A2G5SP69</accession>
<dbReference type="AlphaFoldDB" id="A0A2G5SP69"/>
<dbReference type="SUPFAM" id="SSF52091">
    <property type="entry name" value="SpoIIaa-like"/>
    <property type="match status" value="1"/>
</dbReference>
<proteinExistence type="predicted"/>
<evidence type="ECO:0000259" key="1">
    <source>
        <dbReference type="PROSITE" id="PS50801"/>
    </source>
</evidence>
<organism evidence="2 3">
    <name type="scientific">Caenorhabditis nigoni</name>
    <dbReference type="NCBI Taxonomy" id="1611254"/>
    <lineage>
        <taxon>Eukaryota</taxon>
        <taxon>Metazoa</taxon>
        <taxon>Ecdysozoa</taxon>
        <taxon>Nematoda</taxon>
        <taxon>Chromadorea</taxon>
        <taxon>Rhabditida</taxon>
        <taxon>Rhabditina</taxon>
        <taxon>Rhabditomorpha</taxon>
        <taxon>Rhabditoidea</taxon>
        <taxon>Rhabditidae</taxon>
        <taxon>Peloderinae</taxon>
        <taxon>Caenorhabditis</taxon>
    </lineage>
</organism>
<evidence type="ECO:0000313" key="2">
    <source>
        <dbReference type="EMBL" id="PIC16817.1"/>
    </source>
</evidence>
<dbReference type="Gene3D" id="3.30.750.24">
    <property type="entry name" value="STAS domain"/>
    <property type="match status" value="1"/>
</dbReference>
<protein>
    <recommendedName>
        <fullName evidence="1">STAS domain-containing protein</fullName>
    </recommendedName>
</protein>
<dbReference type="InterPro" id="IPR002645">
    <property type="entry name" value="STAS_dom"/>
</dbReference>
<reference evidence="3" key="1">
    <citation type="submission" date="2017-10" db="EMBL/GenBank/DDBJ databases">
        <title>Rapid genome shrinkage in a self-fertile nematode reveals novel sperm competition proteins.</title>
        <authorList>
            <person name="Yin D."/>
            <person name="Schwarz E.M."/>
            <person name="Thomas C.G."/>
            <person name="Felde R.L."/>
            <person name="Korf I.F."/>
            <person name="Cutter A.D."/>
            <person name="Schartner C.M."/>
            <person name="Ralston E.J."/>
            <person name="Meyer B.J."/>
            <person name="Haag E.S."/>
        </authorList>
    </citation>
    <scope>NUCLEOTIDE SEQUENCE [LARGE SCALE GENOMIC DNA]</scope>
    <source>
        <strain evidence="3">JU1422</strain>
    </source>
</reference>
<sequence length="132" mass="15180">MTIHFFCRSSPTVLEDEEESGETCEVFYASSLFYFNCERFEKKIQKIVDQKFRTESKPVEGEGIPMIPEKVHERTVIFDMRGVSNIDLSGANTLLKICQELKAKNVVFKIRDPNDSVSSFLHGIPNTDHLFE</sequence>
<dbReference type="EMBL" id="PDUG01000006">
    <property type="protein sequence ID" value="PIC16817.1"/>
    <property type="molecule type" value="Genomic_DNA"/>
</dbReference>
<evidence type="ECO:0000313" key="3">
    <source>
        <dbReference type="Proteomes" id="UP000230233"/>
    </source>
</evidence>
<dbReference type="InterPro" id="IPR036513">
    <property type="entry name" value="STAS_dom_sf"/>
</dbReference>
<dbReference type="Pfam" id="PF01740">
    <property type="entry name" value="STAS"/>
    <property type="match status" value="1"/>
</dbReference>
<gene>
    <name evidence="2" type="primary">Cnig_chr_X.g23284</name>
    <name evidence="2" type="ORF">B9Z55_023284</name>
</gene>
<comment type="caution">
    <text evidence="2">The sequence shown here is derived from an EMBL/GenBank/DDBJ whole genome shotgun (WGS) entry which is preliminary data.</text>
</comment>
<feature type="domain" description="STAS" evidence="1">
    <location>
        <begin position="30"/>
        <end position="121"/>
    </location>
</feature>
<dbReference type="STRING" id="1611254.A0A2G5SP69"/>
<dbReference type="CDD" id="cd07042">
    <property type="entry name" value="STAS_SulP_like_sulfate_transporter"/>
    <property type="match status" value="1"/>
</dbReference>
<keyword evidence="3" id="KW-1185">Reference proteome</keyword>
<dbReference type="PROSITE" id="PS50801">
    <property type="entry name" value="STAS"/>
    <property type="match status" value="1"/>
</dbReference>
<name>A0A2G5SP69_9PELO</name>
<dbReference type="OrthoDB" id="10359707at2759"/>